<feature type="transmembrane region" description="Helical" evidence="8">
    <location>
        <begin position="183"/>
        <end position="206"/>
    </location>
</feature>
<dbReference type="GO" id="GO:0005886">
    <property type="term" value="C:plasma membrane"/>
    <property type="evidence" value="ECO:0007669"/>
    <property type="project" value="TreeGrafter"/>
</dbReference>
<dbReference type="PANTHER" id="PTHR48086">
    <property type="entry name" value="SODIUM/PROLINE SYMPORTER-RELATED"/>
    <property type="match status" value="1"/>
</dbReference>
<dbReference type="AlphaFoldDB" id="Q477V0"/>
<feature type="transmembrane region" description="Helical" evidence="8">
    <location>
        <begin position="363"/>
        <end position="381"/>
    </location>
</feature>
<name>Q477V0_DECAR</name>
<sequence length="515" mass="55491">MLIWFVVLYLLISIGIGLFAATRVHSAKDFAVAGRHLPLPVVTATVFATWFGAEAVFGVSATFVKDGLRGVVADPFGSSMCLIIAGVFFSRKLYKLNILTLGDYFRMRYNRTVEVLTTLCIVASYLGWVSAQIKALGLVFNVVTNDGISQTAGMILGAAIVLTYTTFGGMLSVAILDFVQMGVIMGGMLFIAWIISGPAGGIETVIQHASSAGKLDFFPPPDPWQWLTFLGAWITMMLGSIPQQDVFQRITSAKSQKIALWGSFLGASIYFCFTFVPMFIAYSATLIDPDLFKGLLETDSQLVLPTLVLQHTPVFAQAIFFGAVLSAIMSCSSATLLAPSVAFSENIVRGLFPHMGDHEFLRVMRASIVVFAGIVLGFALYSNASIFKMVENAYKITLAGAFVPLFFGAFWKRATTQGALAAILGGLSSWILVEVLVSVSGETAGRGDYAYALANAGQLVPPQLIGLGVSILGMVAGSLLPQWVGHPLPQQDIHEALRHRAAAETHHATEHQHHH</sequence>
<dbReference type="Gene3D" id="1.20.1730.10">
    <property type="entry name" value="Sodium/glucose cotransporter"/>
    <property type="match status" value="1"/>
</dbReference>
<dbReference type="InterPro" id="IPR038377">
    <property type="entry name" value="Na/Glc_symporter_sf"/>
</dbReference>
<gene>
    <name evidence="9" type="ordered locus">Daro_4155</name>
</gene>
<evidence type="ECO:0000256" key="7">
    <source>
        <dbReference type="RuleBase" id="RU362091"/>
    </source>
</evidence>
<comment type="subcellular location">
    <subcellularLocation>
        <location evidence="1">Membrane</location>
        <topology evidence="1">Multi-pass membrane protein</topology>
    </subcellularLocation>
</comment>
<feature type="transmembrane region" description="Helical" evidence="8">
    <location>
        <begin position="153"/>
        <end position="176"/>
    </location>
</feature>
<evidence type="ECO:0000256" key="8">
    <source>
        <dbReference type="SAM" id="Phobius"/>
    </source>
</evidence>
<feature type="transmembrane region" description="Helical" evidence="8">
    <location>
        <begin position="393"/>
        <end position="411"/>
    </location>
</feature>
<comment type="similarity">
    <text evidence="2 7">Belongs to the sodium:solute symporter (SSF) (TC 2.A.21) family.</text>
</comment>
<feature type="transmembrane region" description="Helical" evidence="8">
    <location>
        <begin position="115"/>
        <end position="133"/>
    </location>
</feature>
<dbReference type="STRING" id="159087.Daro_4155"/>
<feature type="transmembrane region" description="Helical" evidence="8">
    <location>
        <begin position="459"/>
        <end position="480"/>
    </location>
</feature>
<keyword evidence="4 8" id="KW-0812">Transmembrane</keyword>
<evidence type="ECO:0000256" key="6">
    <source>
        <dbReference type="ARBA" id="ARBA00023136"/>
    </source>
</evidence>
<feature type="transmembrane region" description="Helical" evidence="8">
    <location>
        <begin position="314"/>
        <end position="342"/>
    </location>
</feature>
<evidence type="ECO:0000256" key="4">
    <source>
        <dbReference type="ARBA" id="ARBA00022692"/>
    </source>
</evidence>
<accession>Q477V0</accession>
<proteinExistence type="inferred from homology"/>
<dbReference type="eggNOG" id="COG0591">
    <property type="taxonomic scope" value="Bacteria"/>
</dbReference>
<feature type="transmembrane region" description="Helical" evidence="8">
    <location>
        <begin position="37"/>
        <end position="64"/>
    </location>
</feature>
<dbReference type="InterPro" id="IPR050277">
    <property type="entry name" value="Sodium:Solute_Symporter"/>
</dbReference>
<evidence type="ECO:0000256" key="2">
    <source>
        <dbReference type="ARBA" id="ARBA00006434"/>
    </source>
</evidence>
<dbReference type="PANTHER" id="PTHR48086:SF7">
    <property type="entry name" value="SODIUM-SOLUTE SYMPORTER-RELATED"/>
    <property type="match status" value="1"/>
</dbReference>
<keyword evidence="6 8" id="KW-0472">Membrane</keyword>
<feature type="transmembrane region" description="Helical" evidence="8">
    <location>
        <begin position="76"/>
        <end position="94"/>
    </location>
</feature>
<keyword evidence="3" id="KW-0813">Transport</keyword>
<evidence type="ECO:0000256" key="5">
    <source>
        <dbReference type="ARBA" id="ARBA00022989"/>
    </source>
</evidence>
<dbReference type="HOGENOM" id="CLU_018808_15_3_4"/>
<dbReference type="GO" id="GO:0022857">
    <property type="term" value="F:transmembrane transporter activity"/>
    <property type="evidence" value="ECO:0007669"/>
    <property type="project" value="InterPro"/>
</dbReference>
<organism evidence="9">
    <name type="scientific">Dechloromonas aromatica (strain RCB)</name>
    <dbReference type="NCBI Taxonomy" id="159087"/>
    <lineage>
        <taxon>Bacteria</taxon>
        <taxon>Pseudomonadati</taxon>
        <taxon>Pseudomonadota</taxon>
        <taxon>Betaproteobacteria</taxon>
        <taxon>Rhodocyclales</taxon>
        <taxon>Azonexaceae</taxon>
        <taxon>Dechloromonas</taxon>
    </lineage>
</organism>
<dbReference type="CDD" id="cd11474">
    <property type="entry name" value="SLC5sbd_CHT"/>
    <property type="match status" value="1"/>
</dbReference>
<evidence type="ECO:0000313" key="9">
    <source>
        <dbReference type="EMBL" id="AAZ48881.1"/>
    </source>
</evidence>
<reference evidence="9" key="1">
    <citation type="submission" date="2005-08" db="EMBL/GenBank/DDBJ databases">
        <title>Complete sequence of Dechloromonas aromatica RCB.</title>
        <authorList>
            <person name="Salinero K.K."/>
            <person name="Copeland A."/>
            <person name="Lucas S."/>
            <person name="Lapidus A."/>
            <person name="Barry K."/>
            <person name="Detter J.C."/>
            <person name="Glavina T."/>
            <person name="Hammon N."/>
            <person name="Israni S."/>
            <person name="Pitluck S."/>
            <person name="Di Bartolo G."/>
            <person name="Trong S."/>
            <person name="Schmutz J."/>
            <person name="Larimer F."/>
            <person name="Land M."/>
            <person name="Ivanova N."/>
            <person name="Richardson P."/>
        </authorList>
    </citation>
    <scope>NUCLEOTIDE SEQUENCE</scope>
    <source>
        <strain evidence="9">RCB</strain>
    </source>
</reference>
<dbReference type="OrthoDB" id="9789704at2"/>
<evidence type="ECO:0000256" key="1">
    <source>
        <dbReference type="ARBA" id="ARBA00004141"/>
    </source>
</evidence>
<feature type="transmembrane region" description="Helical" evidence="8">
    <location>
        <begin position="226"/>
        <end position="246"/>
    </location>
</feature>
<keyword evidence="5 8" id="KW-1133">Transmembrane helix</keyword>
<feature type="transmembrane region" description="Helical" evidence="8">
    <location>
        <begin position="418"/>
        <end position="439"/>
    </location>
</feature>
<dbReference type="KEGG" id="dar:Daro_4155"/>
<dbReference type="InterPro" id="IPR001734">
    <property type="entry name" value="Na/solute_symporter"/>
</dbReference>
<feature type="transmembrane region" description="Helical" evidence="8">
    <location>
        <begin position="6"/>
        <end position="25"/>
    </location>
</feature>
<feature type="transmembrane region" description="Helical" evidence="8">
    <location>
        <begin position="258"/>
        <end position="282"/>
    </location>
</feature>
<dbReference type="PROSITE" id="PS50283">
    <property type="entry name" value="NA_SOLUT_SYMP_3"/>
    <property type="match status" value="1"/>
</dbReference>
<evidence type="ECO:0000256" key="3">
    <source>
        <dbReference type="ARBA" id="ARBA00022448"/>
    </source>
</evidence>
<dbReference type="EMBL" id="CP000089">
    <property type="protein sequence ID" value="AAZ48881.1"/>
    <property type="molecule type" value="Genomic_DNA"/>
</dbReference>
<dbReference type="Pfam" id="PF00474">
    <property type="entry name" value="SSF"/>
    <property type="match status" value="1"/>
</dbReference>
<protein>
    <submittedName>
        <fullName evidence="9">Na+/solute symporter</fullName>
    </submittedName>
</protein>